<dbReference type="InterPro" id="IPR038152">
    <property type="entry name" value="Carbam_trans_C_sf"/>
</dbReference>
<dbReference type="Pfam" id="PF16861">
    <property type="entry name" value="Carbam_trans_C"/>
    <property type="match status" value="1"/>
</dbReference>
<dbReference type="AlphaFoldDB" id="A0A2M8GP45"/>
<evidence type="ECO:0000259" key="1">
    <source>
        <dbReference type="Pfam" id="PF16861"/>
    </source>
</evidence>
<protein>
    <recommendedName>
        <fullName evidence="1">Carbamoyltransferase C-terminal domain-containing protein</fullName>
    </recommendedName>
</protein>
<dbReference type="InterPro" id="IPR051338">
    <property type="entry name" value="NodU/CmcH_Carbamoyltrnsfr"/>
</dbReference>
<evidence type="ECO:0000313" key="3">
    <source>
        <dbReference type="Proteomes" id="UP000229370"/>
    </source>
</evidence>
<evidence type="ECO:0000313" key="2">
    <source>
        <dbReference type="EMBL" id="PJC82325.1"/>
    </source>
</evidence>
<accession>A0A2M8GP45</accession>
<name>A0A2M8GP45_9BACT</name>
<gene>
    <name evidence="2" type="ORF">CO007_00085</name>
</gene>
<dbReference type="Proteomes" id="UP000229370">
    <property type="component" value="Unassembled WGS sequence"/>
</dbReference>
<feature type="non-terminal residue" evidence="2">
    <location>
        <position position="55"/>
    </location>
</feature>
<dbReference type="PANTHER" id="PTHR34847">
    <property type="entry name" value="NODULATION PROTEIN U"/>
    <property type="match status" value="1"/>
</dbReference>
<organism evidence="2 3">
    <name type="scientific">Candidatus Roizmanbacteria bacterium CG_4_8_14_3_um_filter_36_10</name>
    <dbReference type="NCBI Taxonomy" id="1974834"/>
    <lineage>
        <taxon>Bacteria</taxon>
        <taxon>Candidatus Roizmaniibacteriota</taxon>
    </lineage>
</organism>
<dbReference type="InterPro" id="IPR031730">
    <property type="entry name" value="Carbam_trans_C"/>
</dbReference>
<dbReference type="Gene3D" id="3.90.870.20">
    <property type="entry name" value="Carbamoyltransferase, C-terminal domain"/>
    <property type="match status" value="1"/>
</dbReference>
<dbReference type="EMBL" id="PFQK01000003">
    <property type="protein sequence ID" value="PJC82325.1"/>
    <property type="molecule type" value="Genomic_DNA"/>
</dbReference>
<reference evidence="3" key="1">
    <citation type="submission" date="2017-09" db="EMBL/GenBank/DDBJ databases">
        <title>Depth-based differentiation of microbial function through sediment-hosted aquifers and enrichment of novel symbionts in the deep terrestrial subsurface.</title>
        <authorList>
            <person name="Probst A.J."/>
            <person name="Ladd B."/>
            <person name="Jarett J.K."/>
            <person name="Geller-Mcgrath D.E."/>
            <person name="Sieber C.M.K."/>
            <person name="Emerson J.B."/>
            <person name="Anantharaman K."/>
            <person name="Thomas B.C."/>
            <person name="Malmstrom R."/>
            <person name="Stieglmeier M."/>
            <person name="Klingl A."/>
            <person name="Woyke T."/>
            <person name="Ryan C.M."/>
            <person name="Banfield J.F."/>
        </authorList>
    </citation>
    <scope>NUCLEOTIDE SEQUENCE [LARGE SCALE GENOMIC DNA]</scope>
</reference>
<proteinExistence type="predicted"/>
<dbReference type="PANTHER" id="PTHR34847:SF1">
    <property type="entry name" value="NODULATION PROTEIN U"/>
    <property type="match status" value="1"/>
</dbReference>
<sequence length="55" mass="6257">MVNLLLNNLIQTINKVNGRCYLLIRKIYELTGIPCILNTSFNLKGEPIIENPEQA</sequence>
<comment type="caution">
    <text evidence="2">The sequence shown here is derived from an EMBL/GenBank/DDBJ whole genome shotgun (WGS) entry which is preliminary data.</text>
</comment>
<feature type="domain" description="Carbamoyltransferase C-terminal" evidence="1">
    <location>
        <begin position="10"/>
        <end position="55"/>
    </location>
</feature>